<sequence length="108" mass="12677">MRWRDIAAEDFTWSDCWAVISNLPYDDPLMRAINGKDWFWYNPMFDVATGIYDGISQLVAVVSRRHGIKKSEVPKPVPRPWDKKQESEVLKVKPSKIEDLRKLLGWDK</sequence>
<organism evidence="1 2">
    <name type="scientific">Glutamicibacter mishrai</name>
    <dbReference type="NCBI Taxonomy" id="1775880"/>
    <lineage>
        <taxon>Bacteria</taxon>
        <taxon>Bacillati</taxon>
        <taxon>Actinomycetota</taxon>
        <taxon>Actinomycetes</taxon>
        <taxon>Micrococcales</taxon>
        <taxon>Micrococcaceae</taxon>
        <taxon>Glutamicibacter</taxon>
    </lineage>
</organism>
<protein>
    <submittedName>
        <fullName evidence="1">Uncharacterized protein</fullName>
    </submittedName>
</protein>
<evidence type="ECO:0000313" key="2">
    <source>
        <dbReference type="Proteomes" id="UP000502331"/>
    </source>
</evidence>
<keyword evidence="2" id="KW-1185">Reference proteome</keyword>
<reference evidence="1 2" key="1">
    <citation type="submission" date="2018-09" db="EMBL/GenBank/DDBJ databases">
        <title>Glutamicibacter mishrai S5-52T (LMG 29155T = KCTC 39846T).</title>
        <authorList>
            <person name="Das S.K."/>
        </authorList>
    </citation>
    <scope>NUCLEOTIDE SEQUENCE [LARGE SCALE GENOMIC DNA]</scope>
    <source>
        <strain evidence="1 2">S5-52</strain>
    </source>
</reference>
<gene>
    <name evidence="1" type="ORF">D3791_10670</name>
</gene>
<dbReference type="AlphaFoldDB" id="A0A6H0SIN7"/>
<evidence type="ECO:0000313" key="1">
    <source>
        <dbReference type="EMBL" id="QIV87542.1"/>
    </source>
</evidence>
<dbReference type="EMBL" id="CP032549">
    <property type="protein sequence ID" value="QIV87542.1"/>
    <property type="molecule type" value="Genomic_DNA"/>
</dbReference>
<proteinExistence type="predicted"/>
<accession>A0A6H0SIN7</accession>
<dbReference type="Proteomes" id="UP000502331">
    <property type="component" value="Chromosome"/>
</dbReference>
<name>A0A6H0SIN7_9MICC</name>